<gene>
    <name evidence="1" type="ORF">BaRGS_00013467</name>
</gene>
<sequence length="303" mass="34857">MATGHILPGYGDPVSRLRRVQSAGFPLDKKTLLDIAQQTRLEQQQFESIRNNARRLWSYPDRNETSYDNHFAERPADELMQLRPTSPTRRNKPHPPMVFLTTRLHYIPGYNNADTTVGKEAYQVDASVPVDQQAERKAVRRKYLGRQDPAMVNTYKDPFGLRQTLDGRSAQAAEAWMKLADDADRDNVLHVIQREKDKARTRDVESLPRAKTAYPSTYRWMRYAGAKESDSVGRIVNTLNSDPDGTCYIQPNPYHARPVQSVTSMRMRDIASTRNVRYQSKPSRGDFLIHPDWPPTLEHHKVL</sequence>
<reference evidence="1 2" key="1">
    <citation type="journal article" date="2023" name="Sci. Data">
        <title>Genome assembly of the Korean intertidal mud-creeper Batillaria attramentaria.</title>
        <authorList>
            <person name="Patra A.K."/>
            <person name="Ho P.T."/>
            <person name="Jun S."/>
            <person name="Lee S.J."/>
            <person name="Kim Y."/>
            <person name="Won Y.J."/>
        </authorList>
    </citation>
    <scope>NUCLEOTIDE SEQUENCE [LARGE SCALE GENOMIC DNA]</scope>
    <source>
        <strain evidence="1">Wonlab-2016</strain>
    </source>
</reference>
<evidence type="ECO:0000313" key="2">
    <source>
        <dbReference type="Proteomes" id="UP001519460"/>
    </source>
</evidence>
<accession>A0ABD0L7Q7</accession>
<evidence type="ECO:0000313" key="1">
    <source>
        <dbReference type="EMBL" id="KAK7495285.1"/>
    </source>
</evidence>
<protein>
    <submittedName>
        <fullName evidence="1">Uncharacterized protein</fullName>
    </submittedName>
</protein>
<dbReference type="EMBL" id="JACVVK020000076">
    <property type="protein sequence ID" value="KAK7495285.1"/>
    <property type="molecule type" value="Genomic_DNA"/>
</dbReference>
<comment type="caution">
    <text evidence="1">The sequence shown here is derived from an EMBL/GenBank/DDBJ whole genome shotgun (WGS) entry which is preliminary data.</text>
</comment>
<organism evidence="1 2">
    <name type="scientific">Batillaria attramentaria</name>
    <dbReference type="NCBI Taxonomy" id="370345"/>
    <lineage>
        <taxon>Eukaryota</taxon>
        <taxon>Metazoa</taxon>
        <taxon>Spiralia</taxon>
        <taxon>Lophotrochozoa</taxon>
        <taxon>Mollusca</taxon>
        <taxon>Gastropoda</taxon>
        <taxon>Caenogastropoda</taxon>
        <taxon>Sorbeoconcha</taxon>
        <taxon>Cerithioidea</taxon>
        <taxon>Batillariidae</taxon>
        <taxon>Batillaria</taxon>
    </lineage>
</organism>
<dbReference type="Proteomes" id="UP001519460">
    <property type="component" value="Unassembled WGS sequence"/>
</dbReference>
<name>A0ABD0L7Q7_9CAEN</name>
<dbReference type="AlphaFoldDB" id="A0ABD0L7Q7"/>
<keyword evidence="2" id="KW-1185">Reference proteome</keyword>
<proteinExistence type="predicted"/>